<dbReference type="PROSITE" id="PS50995">
    <property type="entry name" value="HTH_MARR_2"/>
    <property type="match status" value="1"/>
</dbReference>
<dbReference type="PANTHER" id="PTHR33164">
    <property type="entry name" value="TRANSCRIPTIONAL REGULATOR, MARR FAMILY"/>
    <property type="match status" value="1"/>
</dbReference>
<dbReference type="Gene3D" id="1.10.10.10">
    <property type="entry name" value="Winged helix-like DNA-binding domain superfamily/Winged helix DNA-binding domain"/>
    <property type="match status" value="1"/>
</dbReference>
<keyword evidence="3" id="KW-1185">Reference proteome</keyword>
<feature type="domain" description="HTH marR-type" evidence="1">
    <location>
        <begin position="6"/>
        <end position="138"/>
    </location>
</feature>
<dbReference type="Pfam" id="PF12802">
    <property type="entry name" value="MarR_2"/>
    <property type="match status" value="1"/>
</dbReference>
<accession>A0A5Q0GWJ9</accession>
<dbReference type="SMART" id="SM00347">
    <property type="entry name" value="HTH_MARR"/>
    <property type="match status" value="1"/>
</dbReference>
<dbReference type="InterPro" id="IPR039422">
    <property type="entry name" value="MarR/SlyA-like"/>
</dbReference>
<dbReference type="GO" id="GO:0006950">
    <property type="term" value="P:response to stress"/>
    <property type="evidence" value="ECO:0007669"/>
    <property type="project" value="TreeGrafter"/>
</dbReference>
<dbReference type="OrthoDB" id="3177763at2"/>
<dbReference type="EMBL" id="CP034550">
    <property type="protein sequence ID" value="QFZ17840.1"/>
    <property type="molecule type" value="Genomic_DNA"/>
</dbReference>
<evidence type="ECO:0000259" key="1">
    <source>
        <dbReference type="PROSITE" id="PS50995"/>
    </source>
</evidence>
<dbReference type="Proteomes" id="UP000325787">
    <property type="component" value="Chromosome"/>
</dbReference>
<proteinExistence type="predicted"/>
<dbReference type="AlphaFoldDB" id="A0A5Q0GWJ9"/>
<evidence type="ECO:0000313" key="3">
    <source>
        <dbReference type="Proteomes" id="UP000325787"/>
    </source>
</evidence>
<evidence type="ECO:0000313" key="2">
    <source>
        <dbReference type="EMBL" id="QFZ17840.1"/>
    </source>
</evidence>
<sequence>MSLPIDDRLGHHIKRVEQELIAVKNAVLRPLGLNVPQYTVLLVLAEEPGLSGAALARRCLVTPQTMSTVLNTLESKELVIRQNHPIHTHIHEARLTRKGRSLLNRADVAAIEVEQKLGDEFTAQERTTLQQLLARCGAVLSKHMVEMKAAPTR</sequence>
<name>A0A5Q0GWJ9_SACSY</name>
<gene>
    <name evidence="2" type="ORF">EKG83_10410</name>
</gene>
<dbReference type="KEGG" id="ssyi:EKG83_10410"/>
<dbReference type="GO" id="GO:0003700">
    <property type="term" value="F:DNA-binding transcription factor activity"/>
    <property type="evidence" value="ECO:0007669"/>
    <property type="project" value="InterPro"/>
</dbReference>
<dbReference type="PANTHER" id="PTHR33164:SF43">
    <property type="entry name" value="HTH-TYPE TRANSCRIPTIONAL REPRESSOR YETL"/>
    <property type="match status" value="1"/>
</dbReference>
<protein>
    <submittedName>
        <fullName evidence="2">MarR family transcriptional regulator</fullName>
    </submittedName>
</protein>
<organism evidence="2 3">
    <name type="scientific">Saccharothrix syringae</name>
    <name type="common">Nocardiopsis syringae</name>
    <dbReference type="NCBI Taxonomy" id="103733"/>
    <lineage>
        <taxon>Bacteria</taxon>
        <taxon>Bacillati</taxon>
        <taxon>Actinomycetota</taxon>
        <taxon>Actinomycetes</taxon>
        <taxon>Pseudonocardiales</taxon>
        <taxon>Pseudonocardiaceae</taxon>
        <taxon>Saccharothrix</taxon>
    </lineage>
</organism>
<dbReference type="InterPro" id="IPR000835">
    <property type="entry name" value="HTH_MarR-typ"/>
</dbReference>
<dbReference type="InterPro" id="IPR036390">
    <property type="entry name" value="WH_DNA-bd_sf"/>
</dbReference>
<dbReference type="RefSeq" id="WP_033434800.1">
    <property type="nucleotide sequence ID" value="NZ_CP034550.1"/>
</dbReference>
<reference evidence="3" key="1">
    <citation type="journal article" date="2021" name="Curr. Microbiol.">
        <title>Complete genome of nocamycin-producing strain Saccharothrix syringae NRRL B-16468 reveals the biosynthetic potential for secondary metabolites.</title>
        <authorList>
            <person name="Mo X."/>
            <person name="Yang S."/>
        </authorList>
    </citation>
    <scope>NUCLEOTIDE SEQUENCE [LARGE SCALE GENOMIC DNA]</scope>
    <source>
        <strain evidence="3">ATCC 51364 / DSM 43886 / JCM 6844 / KCTC 9398 / NBRC 14523 / NRRL B-16468 / INA 2240</strain>
    </source>
</reference>
<dbReference type="InterPro" id="IPR036388">
    <property type="entry name" value="WH-like_DNA-bd_sf"/>
</dbReference>
<dbReference type="SUPFAM" id="SSF46785">
    <property type="entry name" value="Winged helix' DNA-binding domain"/>
    <property type="match status" value="1"/>
</dbReference>